<dbReference type="EMBL" id="HBUF01214740">
    <property type="protein sequence ID" value="CAG6666618.1"/>
    <property type="molecule type" value="Transcribed_RNA"/>
</dbReference>
<dbReference type="EMBL" id="HBUF01382197">
    <property type="protein sequence ID" value="CAG6730735.1"/>
    <property type="molecule type" value="Transcribed_RNA"/>
</dbReference>
<dbReference type="EMBL" id="HBUF01382198">
    <property type="protein sequence ID" value="CAG6730740.1"/>
    <property type="molecule type" value="Transcribed_RNA"/>
</dbReference>
<accession>A0A8D8WPQ0</accession>
<name>A0A8D8WPQ0_9HEMI</name>
<dbReference type="EMBL" id="HBUF01214739">
    <property type="protein sequence ID" value="CAG6666616.1"/>
    <property type="molecule type" value="Transcribed_RNA"/>
</dbReference>
<dbReference type="EMBL" id="HBUF01382196">
    <property type="protein sequence ID" value="CAG6730731.1"/>
    <property type="molecule type" value="Transcribed_RNA"/>
</dbReference>
<reference evidence="1" key="1">
    <citation type="submission" date="2021-05" db="EMBL/GenBank/DDBJ databases">
        <authorList>
            <person name="Alioto T."/>
            <person name="Alioto T."/>
            <person name="Gomez Garrido J."/>
        </authorList>
    </citation>
    <scope>NUCLEOTIDE SEQUENCE</scope>
</reference>
<evidence type="ECO:0000313" key="1">
    <source>
        <dbReference type="EMBL" id="CAG6666618.1"/>
    </source>
</evidence>
<dbReference type="AlphaFoldDB" id="A0A8D8WPQ0"/>
<dbReference type="EMBL" id="HBUF01214741">
    <property type="protein sequence ID" value="CAG6666620.1"/>
    <property type="molecule type" value="Transcribed_RNA"/>
</dbReference>
<proteinExistence type="predicted"/>
<sequence>MFVRFQRKLFVFLNQFLNVERHQTVSKCSHVAERSLHFVQCHFYTVVICAFLVIRKLFYVIDYKMVQKLEKQQLLLSSHFQTNDAHLQGKTHACFEISEGMFIEIILKERSQV</sequence>
<dbReference type="EMBL" id="HBUF01035739">
    <property type="protein sequence ID" value="CAG6616437.1"/>
    <property type="molecule type" value="Transcribed_RNA"/>
</dbReference>
<dbReference type="EMBL" id="HBUF01035740">
    <property type="protein sequence ID" value="CAG6616440.1"/>
    <property type="molecule type" value="Transcribed_RNA"/>
</dbReference>
<protein>
    <submittedName>
        <fullName evidence="1">Uncharacterized protein</fullName>
    </submittedName>
</protein>
<organism evidence="1">
    <name type="scientific">Cacopsylla melanoneura</name>
    <dbReference type="NCBI Taxonomy" id="428564"/>
    <lineage>
        <taxon>Eukaryota</taxon>
        <taxon>Metazoa</taxon>
        <taxon>Ecdysozoa</taxon>
        <taxon>Arthropoda</taxon>
        <taxon>Hexapoda</taxon>
        <taxon>Insecta</taxon>
        <taxon>Pterygota</taxon>
        <taxon>Neoptera</taxon>
        <taxon>Paraneoptera</taxon>
        <taxon>Hemiptera</taxon>
        <taxon>Sternorrhyncha</taxon>
        <taxon>Psylloidea</taxon>
        <taxon>Psyllidae</taxon>
        <taxon>Psyllinae</taxon>
        <taxon>Cacopsylla</taxon>
    </lineage>
</organism>